<evidence type="ECO:0000256" key="3">
    <source>
        <dbReference type="ARBA" id="ARBA00013169"/>
    </source>
</evidence>
<dbReference type="InterPro" id="IPR019499">
    <property type="entry name" value="Val-tRNA_synth_tRNA-bd"/>
</dbReference>
<dbReference type="GO" id="GO:0005829">
    <property type="term" value="C:cytosol"/>
    <property type="evidence" value="ECO:0007669"/>
    <property type="project" value="TreeGrafter"/>
</dbReference>
<dbReference type="SUPFAM" id="SSF50677">
    <property type="entry name" value="ValRS/IleRS/LeuRS editing domain"/>
    <property type="match status" value="1"/>
</dbReference>
<dbReference type="GO" id="GO:0006438">
    <property type="term" value="P:valyl-tRNA aminoacylation"/>
    <property type="evidence" value="ECO:0007669"/>
    <property type="project" value="InterPro"/>
</dbReference>
<dbReference type="FunFam" id="3.40.50.620:FF:000098">
    <property type="entry name" value="Valine--tRNA ligase"/>
    <property type="match status" value="1"/>
</dbReference>
<dbReference type="GO" id="GO:0002161">
    <property type="term" value="F:aminoacyl-tRNA deacylase activity"/>
    <property type="evidence" value="ECO:0007669"/>
    <property type="project" value="InterPro"/>
</dbReference>
<keyword evidence="8" id="KW-0648">Protein biosynthesis</keyword>
<evidence type="ECO:0000256" key="8">
    <source>
        <dbReference type="ARBA" id="ARBA00022917"/>
    </source>
</evidence>
<dbReference type="InterPro" id="IPR033705">
    <property type="entry name" value="Anticodon_Ia_Val"/>
</dbReference>
<dbReference type="FunFam" id="3.90.740.10:FF:000005">
    <property type="entry name" value="Valine--tRNA ligase, mitochondrial"/>
    <property type="match status" value="1"/>
</dbReference>
<sequence>MEPDPNKEMIPMKKKHILEKVYDPKPVEEKWSKFWIDEGLFVPQVPSSKKKFSMVLPPPNVTGSLHVGHALCFTLPDIIVRWRRMQGYNTLWLPGTDHASIAVHNVIEQSLAKKGLTREKIGREKFLKMAWDWKEKYGGIITNQLKKLGISLDWTRERFTMDEGFSKAVRHVFIELYREDLIYRDYYLVNRCPHCGTVLSDIEIEHKERKAKLYYIKYPLLNSEESITVATTRPETMLGDTAVAVHPDDERYSKYQKRKVLLPLVNREIPVITDERVEREFGTGAVKVTPAHDPVDFELGKRHNLEQVIVIDGSGRMTEAAGEEFKGLDRFECRKKVIAKLKEMGLLEKTEDYEHAIGHCYRCQTIIEPHLSWQWFVRVKPLAEEAIRVVEEGKIKFIPSNWAKTYFEWMYNIHDWCISRQLWWGHRIPAWYCQECEHVMVSEEAPAKCEKCPSSEVVQDEDILDTWFSSALWPFVTMGWPEKTEDFKAFYSTDLISTGFDIIFFWVARMIMMGLKFAGDIPFRHVFINGLVRDVKRRKMSKSEGNIIDPLEMIEKYGTDALRFTLAAQAIPGMDLSLAEERMAGYQAFANKIWNASRFVLMNIQGEEFCLKEEELTLADRWIRSRLVGIIEELNDALENYKFYEAANKIYHFIWHEFCDWYIELVKPSLKQGNKTSEAVLVDTLDQILRLLHPFMPFITEEIWHHIPSSGQSLVVTSFPQARKELKDEEADREMKFLQEAIVGIRTIRAENRIPPKKKVDLYVKVKDERKVGKKTEAEIIRHNKEYIQTLANIRQVEILEHFPQQKKFLKGIAGSWEIAIPIEEGVFNLNQEKERLEKELSKIMLEIEKIESRLKNTNFLNRAPKEVVKETKGKLRDLRDKKTKTEESLKHILSLI</sequence>
<keyword evidence="4" id="KW-0963">Cytoplasm</keyword>
<evidence type="ECO:0000256" key="11">
    <source>
        <dbReference type="ARBA" id="ARBA00029936"/>
    </source>
</evidence>
<dbReference type="PRINTS" id="PR00986">
    <property type="entry name" value="TRNASYNTHVAL"/>
</dbReference>
<dbReference type="Gene3D" id="1.10.287.380">
    <property type="entry name" value="Valyl-tRNA synthetase, C-terminal domain"/>
    <property type="match status" value="1"/>
</dbReference>
<gene>
    <name evidence="17" type="ORF">LCGC14_0876670</name>
</gene>
<evidence type="ECO:0000256" key="1">
    <source>
        <dbReference type="ARBA" id="ARBA00004496"/>
    </source>
</evidence>
<feature type="domain" description="Methionyl/Valyl/Leucyl/Isoleucyl-tRNA synthetase anticodon-binding" evidence="15">
    <location>
        <begin position="620"/>
        <end position="763"/>
    </location>
</feature>
<feature type="coiled-coil region" evidence="13">
    <location>
        <begin position="827"/>
        <end position="889"/>
    </location>
</feature>
<evidence type="ECO:0000256" key="6">
    <source>
        <dbReference type="ARBA" id="ARBA00022741"/>
    </source>
</evidence>
<evidence type="ECO:0000256" key="13">
    <source>
        <dbReference type="SAM" id="Coils"/>
    </source>
</evidence>
<dbReference type="InterPro" id="IPR013155">
    <property type="entry name" value="M/V/L/I-tRNA-synth_anticd-bd"/>
</dbReference>
<dbReference type="NCBIfam" id="NF004349">
    <property type="entry name" value="PRK05729.1"/>
    <property type="match status" value="1"/>
</dbReference>
<evidence type="ECO:0000256" key="7">
    <source>
        <dbReference type="ARBA" id="ARBA00022840"/>
    </source>
</evidence>
<dbReference type="Gene3D" id="3.90.740.10">
    <property type="entry name" value="Valyl/Leucyl/Isoleucyl-tRNA synthetase, editing domain"/>
    <property type="match status" value="1"/>
</dbReference>
<dbReference type="FunFam" id="1.10.730.10:FF:000014">
    <property type="entry name" value="Valine--tRNA ligase"/>
    <property type="match status" value="1"/>
</dbReference>
<dbReference type="InterPro" id="IPR002300">
    <property type="entry name" value="aa-tRNA-synth_Ia"/>
</dbReference>
<evidence type="ECO:0000256" key="5">
    <source>
        <dbReference type="ARBA" id="ARBA00022598"/>
    </source>
</evidence>
<keyword evidence="5" id="KW-0436">Ligase</keyword>
<dbReference type="GO" id="GO:0004832">
    <property type="term" value="F:valine-tRNA ligase activity"/>
    <property type="evidence" value="ECO:0007669"/>
    <property type="project" value="UniProtKB-EC"/>
</dbReference>
<dbReference type="Gene3D" id="3.40.50.620">
    <property type="entry name" value="HUPs"/>
    <property type="match status" value="2"/>
</dbReference>
<keyword evidence="7" id="KW-0067">ATP-binding</keyword>
<dbReference type="InterPro" id="IPR037118">
    <property type="entry name" value="Val-tRNA_synth_C_sf"/>
</dbReference>
<dbReference type="InterPro" id="IPR009008">
    <property type="entry name" value="Val/Leu/Ile-tRNA-synth_edit"/>
</dbReference>
<dbReference type="SUPFAM" id="SSF52374">
    <property type="entry name" value="Nucleotidylyl transferase"/>
    <property type="match status" value="1"/>
</dbReference>
<dbReference type="PROSITE" id="PS00178">
    <property type="entry name" value="AA_TRNA_LIGASE_I"/>
    <property type="match status" value="1"/>
</dbReference>
<comment type="subunit">
    <text evidence="2">Monomer.</text>
</comment>
<dbReference type="InterPro" id="IPR014729">
    <property type="entry name" value="Rossmann-like_a/b/a_fold"/>
</dbReference>
<dbReference type="CDD" id="cd07962">
    <property type="entry name" value="Anticodon_Ia_Val"/>
    <property type="match status" value="1"/>
</dbReference>
<keyword evidence="10" id="KW-0030">Aminoacyl-tRNA synthetase</keyword>
<dbReference type="HAMAP" id="MF_02004">
    <property type="entry name" value="Val_tRNA_synth_type1"/>
    <property type="match status" value="1"/>
</dbReference>
<evidence type="ECO:0000259" key="16">
    <source>
        <dbReference type="Pfam" id="PF10458"/>
    </source>
</evidence>
<reference evidence="17" key="1">
    <citation type="journal article" date="2015" name="Nature">
        <title>Complex archaea that bridge the gap between prokaryotes and eukaryotes.</title>
        <authorList>
            <person name="Spang A."/>
            <person name="Saw J.H."/>
            <person name="Jorgensen S.L."/>
            <person name="Zaremba-Niedzwiedzka K."/>
            <person name="Martijn J."/>
            <person name="Lind A.E."/>
            <person name="van Eijk R."/>
            <person name="Schleper C."/>
            <person name="Guy L."/>
            <person name="Ettema T.J."/>
        </authorList>
    </citation>
    <scope>NUCLEOTIDE SEQUENCE</scope>
</reference>
<dbReference type="CDD" id="cd00817">
    <property type="entry name" value="ValRS_core"/>
    <property type="match status" value="1"/>
</dbReference>
<comment type="catalytic activity">
    <reaction evidence="12">
        <text>tRNA(Val) + L-valine + ATP = L-valyl-tRNA(Val) + AMP + diphosphate</text>
        <dbReference type="Rhea" id="RHEA:10704"/>
        <dbReference type="Rhea" id="RHEA-COMP:9672"/>
        <dbReference type="Rhea" id="RHEA-COMP:9708"/>
        <dbReference type="ChEBI" id="CHEBI:30616"/>
        <dbReference type="ChEBI" id="CHEBI:33019"/>
        <dbReference type="ChEBI" id="CHEBI:57762"/>
        <dbReference type="ChEBI" id="CHEBI:78442"/>
        <dbReference type="ChEBI" id="CHEBI:78537"/>
        <dbReference type="ChEBI" id="CHEBI:456215"/>
        <dbReference type="EC" id="6.1.1.9"/>
    </reaction>
</comment>
<dbReference type="SUPFAM" id="SSF46589">
    <property type="entry name" value="tRNA-binding arm"/>
    <property type="match status" value="1"/>
</dbReference>
<comment type="caution">
    <text evidence="17">The sequence shown here is derived from an EMBL/GenBank/DDBJ whole genome shotgun (WGS) entry which is preliminary data.</text>
</comment>
<dbReference type="Pfam" id="PF08264">
    <property type="entry name" value="Anticodon_1"/>
    <property type="match status" value="1"/>
</dbReference>
<dbReference type="InterPro" id="IPR009080">
    <property type="entry name" value="tRNAsynth_Ia_anticodon-bd"/>
</dbReference>
<dbReference type="EC" id="6.1.1.9" evidence="3"/>
<evidence type="ECO:0000256" key="4">
    <source>
        <dbReference type="ARBA" id="ARBA00022490"/>
    </source>
</evidence>
<evidence type="ECO:0000256" key="10">
    <source>
        <dbReference type="ARBA" id="ARBA00023146"/>
    </source>
</evidence>
<proteinExistence type="inferred from homology"/>
<evidence type="ECO:0000256" key="9">
    <source>
        <dbReference type="ARBA" id="ARBA00023054"/>
    </source>
</evidence>
<dbReference type="InterPro" id="IPR010978">
    <property type="entry name" value="tRNA-bd_arm"/>
</dbReference>
<dbReference type="Gene3D" id="1.10.730.10">
    <property type="entry name" value="Isoleucyl-tRNA Synthetase, Domain 1"/>
    <property type="match status" value="1"/>
</dbReference>
<dbReference type="InterPro" id="IPR002303">
    <property type="entry name" value="Valyl-tRNA_ligase"/>
</dbReference>
<protein>
    <recommendedName>
        <fullName evidence="3">valine--tRNA ligase</fullName>
        <ecNumber evidence="3">6.1.1.9</ecNumber>
    </recommendedName>
    <alternativeName>
        <fullName evidence="11">Valyl-tRNA synthetase</fullName>
    </alternativeName>
</protein>
<keyword evidence="6" id="KW-0547">Nucleotide-binding</keyword>
<feature type="domain" description="Aminoacyl-tRNA synthetase class Ia" evidence="14">
    <location>
        <begin position="31"/>
        <end position="576"/>
    </location>
</feature>
<evidence type="ECO:0000256" key="12">
    <source>
        <dbReference type="ARBA" id="ARBA00047552"/>
    </source>
</evidence>
<accession>A0A0F9PNQ1</accession>
<feature type="domain" description="Valyl-tRNA synthetase tRNA-binding arm" evidence="16">
    <location>
        <begin position="830"/>
        <end position="893"/>
    </location>
</feature>
<comment type="subcellular location">
    <subcellularLocation>
        <location evidence="1">Cytoplasm</location>
    </subcellularLocation>
</comment>
<evidence type="ECO:0000259" key="14">
    <source>
        <dbReference type="Pfam" id="PF00133"/>
    </source>
</evidence>
<evidence type="ECO:0000259" key="15">
    <source>
        <dbReference type="Pfam" id="PF08264"/>
    </source>
</evidence>
<dbReference type="EMBL" id="LAZR01002735">
    <property type="protein sequence ID" value="KKN26237.1"/>
    <property type="molecule type" value="Genomic_DNA"/>
</dbReference>
<dbReference type="Pfam" id="PF00133">
    <property type="entry name" value="tRNA-synt_1"/>
    <property type="match status" value="1"/>
</dbReference>
<dbReference type="FunFam" id="3.40.50.620:FF:000032">
    <property type="entry name" value="Valine--tRNA ligase"/>
    <property type="match status" value="1"/>
</dbReference>
<evidence type="ECO:0000313" key="17">
    <source>
        <dbReference type="EMBL" id="KKN26237.1"/>
    </source>
</evidence>
<dbReference type="PANTHER" id="PTHR11946:SF93">
    <property type="entry name" value="VALINE--TRNA LIGASE, CHLOROPLASTIC_MITOCHONDRIAL 2"/>
    <property type="match status" value="1"/>
</dbReference>
<dbReference type="Pfam" id="PF10458">
    <property type="entry name" value="Val_tRNA-synt_C"/>
    <property type="match status" value="1"/>
</dbReference>
<dbReference type="AlphaFoldDB" id="A0A0F9PNQ1"/>
<dbReference type="InterPro" id="IPR001412">
    <property type="entry name" value="aa-tRNA-synth_I_CS"/>
</dbReference>
<organism evidence="17">
    <name type="scientific">marine sediment metagenome</name>
    <dbReference type="NCBI Taxonomy" id="412755"/>
    <lineage>
        <taxon>unclassified sequences</taxon>
        <taxon>metagenomes</taxon>
        <taxon>ecological metagenomes</taxon>
    </lineage>
</organism>
<dbReference type="GO" id="GO:0005524">
    <property type="term" value="F:ATP binding"/>
    <property type="evidence" value="ECO:0007669"/>
    <property type="project" value="UniProtKB-KW"/>
</dbReference>
<name>A0A0F9PNQ1_9ZZZZ</name>
<dbReference type="SUPFAM" id="SSF47323">
    <property type="entry name" value="Anticodon-binding domain of a subclass of class I aminoacyl-tRNA synthetases"/>
    <property type="match status" value="1"/>
</dbReference>
<keyword evidence="9 13" id="KW-0175">Coiled coil</keyword>
<evidence type="ECO:0000256" key="2">
    <source>
        <dbReference type="ARBA" id="ARBA00011245"/>
    </source>
</evidence>
<dbReference type="NCBIfam" id="TIGR00422">
    <property type="entry name" value="valS"/>
    <property type="match status" value="1"/>
</dbReference>
<dbReference type="PANTHER" id="PTHR11946">
    <property type="entry name" value="VALYL-TRNA SYNTHETASES"/>
    <property type="match status" value="1"/>
</dbReference>